<gene>
    <name evidence="1" type="ORF">BACT_0518</name>
</gene>
<name>A0A086YZW7_9BIFI</name>
<dbReference type="PATRIC" id="fig|1437605.7.peg.245"/>
<dbReference type="Proteomes" id="UP000029015">
    <property type="component" value="Unassembled WGS sequence"/>
</dbReference>
<accession>A0A086YZW7</accession>
<reference evidence="1 2" key="1">
    <citation type="submission" date="2014-03" db="EMBL/GenBank/DDBJ databases">
        <title>Genomics of Bifidobacteria.</title>
        <authorList>
            <person name="Ventura M."/>
            <person name="Milani C."/>
            <person name="Lugli G.A."/>
        </authorList>
    </citation>
    <scope>NUCLEOTIDE SEQUENCE [LARGE SCALE GENOMIC DNA]</scope>
    <source>
        <strain evidence="1 2">DSM 22766</strain>
    </source>
</reference>
<keyword evidence="2" id="KW-1185">Reference proteome</keyword>
<evidence type="ECO:0000313" key="2">
    <source>
        <dbReference type="Proteomes" id="UP000029015"/>
    </source>
</evidence>
<dbReference type="KEGG" id="bact:AB656_01195"/>
<dbReference type="STRING" id="1437605.AB656_01195"/>
<comment type="caution">
    <text evidence="1">The sequence shown here is derived from an EMBL/GenBank/DDBJ whole genome shotgun (WGS) entry which is preliminary data.</text>
</comment>
<dbReference type="AlphaFoldDB" id="A0A086YZW7"/>
<sequence>MNVRGVVCLLLGAVGVVMSVWGSAWVVAAACRGVLSLTHLAAAAFGLVAARYGLGRWEACAWNR</sequence>
<dbReference type="EMBL" id="JGYK01000001">
    <property type="protein sequence ID" value="KFI39817.1"/>
    <property type="molecule type" value="Genomic_DNA"/>
</dbReference>
<proteinExistence type="predicted"/>
<protein>
    <submittedName>
        <fullName evidence="1">Uncharacterized protein</fullName>
    </submittedName>
</protein>
<dbReference type="RefSeq" id="WP_033504589.1">
    <property type="nucleotide sequence ID" value="NZ_CP011786.1"/>
</dbReference>
<evidence type="ECO:0000313" key="1">
    <source>
        <dbReference type="EMBL" id="KFI39817.1"/>
    </source>
</evidence>
<dbReference type="PROSITE" id="PS51257">
    <property type="entry name" value="PROKAR_LIPOPROTEIN"/>
    <property type="match status" value="1"/>
</dbReference>
<organism evidence="1 2">
    <name type="scientific">Bifidobacterium actinocoloniiforme DSM 22766</name>
    <dbReference type="NCBI Taxonomy" id="1437605"/>
    <lineage>
        <taxon>Bacteria</taxon>
        <taxon>Bacillati</taxon>
        <taxon>Actinomycetota</taxon>
        <taxon>Actinomycetes</taxon>
        <taxon>Bifidobacteriales</taxon>
        <taxon>Bifidobacteriaceae</taxon>
        <taxon>Bifidobacterium</taxon>
    </lineage>
</organism>